<name>A0A1F5Z900_9BACT</name>
<reference evidence="1 2" key="1">
    <citation type="journal article" date="2016" name="Nat. Commun.">
        <title>Thousands of microbial genomes shed light on interconnected biogeochemical processes in an aquifer system.</title>
        <authorList>
            <person name="Anantharaman K."/>
            <person name="Brown C.T."/>
            <person name="Hug L.A."/>
            <person name="Sharon I."/>
            <person name="Castelle C.J."/>
            <person name="Probst A.J."/>
            <person name="Thomas B.C."/>
            <person name="Singh A."/>
            <person name="Wilkins M.J."/>
            <person name="Karaoz U."/>
            <person name="Brodie E.L."/>
            <person name="Williams K.H."/>
            <person name="Hubbard S.S."/>
            <person name="Banfield J.F."/>
        </authorList>
    </citation>
    <scope>NUCLEOTIDE SEQUENCE [LARGE SCALE GENOMIC DNA]</scope>
</reference>
<proteinExistence type="predicted"/>
<dbReference type="EMBL" id="MFJC01000037">
    <property type="protein sequence ID" value="OGG08936.1"/>
    <property type="molecule type" value="Genomic_DNA"/>
</dbReference>
<sequence>MKHDDFQAIENIVNNAFDGKLESINEKISHLPTKAEFFSRMDKISGELKTMREEQKLLAGQNRRVNDRLDRHHKRITKLEHVNKLPISADD</sequence>
<evidence type="ECO:0000313" key="1">
    <source>
        <dbReference type="EMBL" id="OGG08936.1"/>
    </source>
</evidence>
<organism evidence="1 2">
    <name type="scientific">Candidatus Gottesmanbacteria bacterium RBG_16_43_7</name>
    <dbReference type="NCBI Taxonomy" id="1798373"/>
    <lineage>
        <taxon>Bacteria</taxon>
        <taxon>Candidatus Gottesmaniibacteriota</taxon>
    </lineage>
</organism>
<evidence type="ECO:0000313" key="2">
    <source>
        <dbReference type="Proteomes" id="UP000176854"/>
    </source>
</evidence>
<accession>A0A1F5Z900</accession>
<comment type="caution">
    <text evidence="1">The sequence shown here is derived from an EMBL/GenBank/DDBJ whole genome shotgun (WGS) entry which is preliminary data.</text>
</comment>
<dbReference type="Proteomes" id="UP000176854">
    <property type="component" value="Unassembled WGS sequence"/>
</dbReference>
<protein>
    <submittedName>
        <fullName evidence="1">Uncharacterized protein</fullName>
    </submittedName>
</protein>
<dbReference type="AlphaFoldDB" id="A0A1F5Z900"/>
<gene>
    <name evidence="1" type="ORF">A2154_02685</name>
</gene>